<protein>
    <submittedName>
        <fullName evidence="1">LOC100743078</fullName>
    </submittedName>
</protein>
<accession>A0A7T8KFQ1</accession>
<dbReference type="EMBL" id="CP045894">
    <property type="protein sequence ID" value="QQP55051.1"/>
    <property type="molecule type" value="Genomic_DNA"/>
</dbReference>
<dbReference type="AlphaFoldDB" id="A0A7T8KFQ1"/>
<feature type="non-terminal residue" evidence="1">
    <location>
        <position position="1"/>
    </location>
</feature>
<evidence type="ECO:0000313" key="1">
    <source>
        <dbReference type="EMBL" id="QQP55051.1"/>
    </source>
</evidence>
<organism evidence="1 2">
    <name type="scientific">Caligus rogercresseyi</name>
    <name type="common">Sea louse</name>
    <dbReference type="NCBI Taxonomy" id="217165"/>
    <lineage>
        <taxon>Eukaryota</taxon>
        <taxon>Metazoa</taxon>
        <taxon>Ecdysozoa</taxon>
        <taxon>Arthropoda</taxon>
        <taxon>Crustacea</taxon>
        <taxon>Multicrustacea</taxon>
        <taxon>Hexanauplia</taxon>
        <taxon>Copepoda</taxon>
        <taxon>Siphonostomatoida</taxon>
        <taxon>Caligidae</taxon>
        <taxon>Caligus</taxon>
    </lineage>
</organism>
<evidence type="ECO:0000313" key="2">
    <source>
        <dbReference type="Proteomes" id="UP000595437"/>
    </source>
</evidence>
<reference evidence="2" key="1">
    <citation type="submission" date="2021-01" db="EMBL/GenBank/DDBJ databases">
        <title>Caligus Genome Assembly.</title>
        <authorList>
            <person name="Gallardo-Escarate C."/>
        </authorList>
    </citation>
    <scope>NUCLEOTIDE SEQUENCE [LARGE SCALE GENOMIC DNA]</scope>
</reference>
<gene>
    <name evidence="1" type="ORF">FKW44_008095</name>
</gene>
<keyword evidence="2" id="KW-1185">Reference proteome</keyword>
<dbReference type="Proteomes" id="UP000595437">
    <property type="component" value="Chromosome 5"/>
</dbReference>
<name>A0A7T8KFQ1_CALRO</name>
<sequence>SPWDSPVRRVANAWTRLGTSSSTLKTFTVSDCIWRVSCLPPPSGPSFPTTWPP</sequence>
<proteinExistence type="predicted"/>